<dbReference type="Gene3D" id="3.40.50.150">
    <property type="entry name" value="Vaccinia Virus protein VP39"/>
    <property type="match status" value="1"/>
</dbReference>
<evidence type="ECO:0000256" key="9">
    <source>
        <dbReference type="ARBA" id="ARBA00042050"/>
    </source>
</evidence>
<comment type="subcellular location">
    <subcellularLocation>
        <location evidence="1">Mitochondrion</location>
    </subcellularLocation>
</comment>
<feature type="domain" description="SAM-dependent MTase RsmB/NOP-type" evidence="12">
    <location>
        <begin position="164"/>
        <end position="474"/>
    </location>
</feature>
<dbReference type="AlphaFoldDB" id="A0A5N4A6U0"/>
<evidence type="ECO:0000256" key="5">
    <source>
        <dbReference type="ARBA" id="ARBA00022691"/>
    </source>
</evidence>
<protein>
    <recommendedName>
        <fullName evidence="9">NOL1/NOP2/Sun domain family member 4</fullName>
    </recommendedName>
</protein>
<evidence type="ECO:0000313" key="14">
    <source>
        <dbReference type="Proteomes" id="UP000327044"/>
    </source>
</evidence>
<evidence type="ECO:0000256" key="8">
    <source>
        <dbReference type="ARBA" id="ARBA00023128"/>
    </source>
</evidence>
<comment type="caution">
    <text evidence="13">The sequence shown here is derived from an EMBL/GenBank/DDBJ whole genome shotgun (WGS) entry which is preliminary data.</text>
</comment>
<feature type="active site" description="Nucleophile" evidence="11">
    <location>
        <position position="399"/>
    </location>
</feature>
<keyword evidence="2" id="KW-0698">rRNA processing</keyword>
<dbReference type="InParanoid" id="A0A5N4A6U0"/>
<dbReference type="InterPro" id="IPR049560">
    <property type="entry name" value="MeTrfase_RsmB-F_NOP2_cat"/>
</dbReference>
<name>A0A5N4A6U0_PHOPY</name>
<keyword evidence="8" id="KW-0496">Mitochondrion</keyword>
<dbReference type="InterPro" id="IPR029063">
    <property type="entry name" value="SAM-dependent_MTases_sf"/>
</dbReference>
<keyword evidence="4 11" id="KW-0808">Transferase</keyword>
<dbReference type="FunCoup" id="A0A5N4A6U0">
    <property type="interactions" value="350"/>
</dbReference>
<accession>A0A5N4A6U0</accession>
<gene>
    <name evidence="13" type="ORF">PPYR_12666</name>
</gene>
<keyword evidence="5 11" id="KW-0949">S-adenosyl-L-methionine</keyword>
<dbReference type="OrthoDB" id="8020218at2759"/>
<feature type="binding site" evidence="11">
    <location>
        <position position="344"/>
    </location>
    <ligand>
        <name>S-adenosyl-L-methionine</name>
        <dbReference type="ChEBI" id="CHEBI:59789"/>
    </ligand>
</feature>
<dbReference type="PROSITE" id="PS51686">
    <property type="entry name" value="SAM_MT_RSMB_NOP"/>
    <property type="match status" value="1"/>
</dbReference>
<dbReference type="Gene3D" id="6.20.240.40">
    <property type="match status" value="2"/>
</dbReference>
<sequence length="475" mass="54529">MFKLMHTKNSLIKQLIRSKHKATHWSVLRKKIHPTDKALEHFDDFYKDVYGSLWLNIRKGLLGKQKYVAVLNNYADTEPTMTALENAGALNMRTLYTLEKDNINEALEKRKRLAYLENIIKQESDSVEDVQPNLPVEKAEKPTASLEASLSNAVIDSSRLVSSNDSSSASSLSHFLPATKLKGMEDFIPESQHYKYFDETAQSSKLEKEYNLHFPEHLNIYCFEEDNFSKFESPKRDLTNVYNYYVMDGGSVLPVLALDLKPGHRFLDMCAAPGGKSYVALQTLYPECVVCNDVSLSRVNRILNVLEQYFYDLDERWFKQNRIKVTQADGRGIEKEEFDRILVDVPCTTDRHSVLENDNNIFKPTRIKERLKLPELQSALLVNALKLIGKGGVVVYSTCTLSPIQNDGVVHMALKRIWEETNRKIIVKDLGPALTPFRNVYKFANQQLMRYGHLVIPLVKQNYGPTYFCKLERIS</sequence>
<dbReference type="GO" id="GO:0008173">
    <property type="term" value="F:RNA methyltransferase activity"/>
    <property type="evidence" value="ECO:0007669"/>
    <property type="project" value="InterPro"/>
</dbReference>
<dbReference type="CDD" id="cd02440">
    <property type="entry name" value="AdoMet_MTases"/>
    <property type="match status" value="1"/>
</dbReference>
<proteinExistence type="inferred from homology"/>
<dbReference type="Pfam" id="PF01189">
    <property type="entry name" value="Methyltr_RsmB-F"/>
    <property type="match status" value="1"/>
</dbReference>
<evidence type="ECO:0000256" key="10">
    <source>
        <dbReference type="ARBA" id="ARBA00049302"/>
    </source>
</evidence>
<evidence type="ECO:0000256" key="11">
    <source>
        <dbReference type="PROSITE-ProRule" id="PRU01023"/>
    </source>
</evidence>
<dbReference type="PANTHER" id="PTHR22808:SF3">
    <property type="entry name" value="5-METHYLCYTOSINE RRNA METHYLTRANSFERASE NSUN4"/>
    <property type="match status" value="1"/>
</dbReference>
<reference evidence="13 14" key="1">
    <citation type="journal article" date="2018" name="Elife">
        <title>Firefly genomes illuminate parallel origins of bioluminescence in beetles.</title>
        <authorList>
            <person name="Fallon T.R."/>
            <person name="Lower S.E."/>
            <person name="Chang C.H."/>
            <person name="Bessho-Uehara M."/>
            <person name="Martin G.J."/>
            <person name="Bewick A.J."/>
            <person name="Behringer M."/>
            <person name="Debat H.J."/>
            <person name="Wong I."/>
            <person name="Day J.C."/>
            <person name="Suvorov A."/>
            <person name="Silva C.J."/>
            <person name="Stanger-Hall K.F."/>
            <person name="Hall D.W."/>
            <person name="Schmitz R.J."/>
            <person name="Nelson D.R."/>
            <person name="Lewis S.M."/>
            <person name="Shigenobu S."/>
            <person name="Bybee S.M."/>
            <person name="Larracuente A.M."/>
            <person name="Oba Y."/>
            <person name="Weng J.K."/>
        </authorList>
    </citation>
    <scope>NUCLEOTIDE SEQUENCE [LARGE SCALE GENOMIC DNA]</scope>
    <source>
        <strain evidence="13">1611_PpyrPB1</strain>
        <tissue evidence="13">Whole body</tissue>
    </source>
</reference>
<keyword evidence="6 11" id="KW-0694">RNA-binding</keyword>
<dbReference type="InterPro" id="IPR001678">
    <property type="entry name" value="MeTrfase_RsmB-F_NOP2_dom"/>
</dbReference>
<keyword evidence="7" id="KW-0809">Transit peptide</keyword>
<feature type="binding site" evidence="11">
    <location>
        <position position="293"/>
    </location>
    <ligand>
        <name>S-adenosyl-L-methionine</name>
        <dbReference type="ChEBI" id="CHEBI:59789"/>
    </ligand>
</feature>
<dbReference type="SUPFAM" id="SSF53335">
    <property type="entry name" value="S-adenosyl-L-methionine-dependent methyltransferases"/>
    <property type="match status" value="1"/>
</dbReference>
<dbReference type="Proteomes" id="UP000327044">
    <property type="component" value="Unassembled WGS sequence"/>
</dbReference>
<evidence type="ECO:0000256" key="1">
    <source>
        <dbReference type="ARBA" id="ARBA00004173"/>
    </source>
</evidence>
<dbReference type="FunFam" id="3.40.50.150:FF:000055">
    <property type="entry name" value="5-methylcytosine rRNA methyltransferase NSUN4"/>
    <property type="match status" value="1"/>
</dbReference>
<feature type="binding site" evidence="11">
    <location>
        <begin position="270"/>
        <end position="276"/>
    </location>
    <ligand>
        <name>S-adenosyl-L-methionine</name>
        <dbReference type="ChEBI" id="CHEBI:59789"/>
    </ligand>
</feature>
<comment type="caution">
    <text evidence="11">Lacks conserved residue(s) required for the propagation of feature annotation.</text>
</comment>
<comment type="similarity">
    <text evidence="11">Belongs to the class I-like SAM-binding methyltransferase superfamily. RsmB/NOP family.</text>
</comment>
<dbReference type="InterPro" id="IPR023267">
    <property type="entry name" value="RCMT"/>
</dbReference>
<dbReference type="PANTHER" id="PTHR22808">
    <property type="entry name" value="NCL1 YEAST -RELATED NOL1/NOP2/FMU SUN DOMAIN-CONTAINING"/>
    <property type="match status" value="1"/>
</dbReference>
<keyword evidence="14" id="KW-1185">Reference proteome</keyword>
<dbReference type="PRINTS" id="PR02008">
    <property type="entry name" value="RCMTFAMILY"/>
</dbReference>
<evidence type="ECO:0000256" key="3">
    <source>
        <dbReference type="ARBA" id="ARBA00022603"/>
    </source>
</evidence>
<dbReference type="GO" id="GO:0031167">
    <property type="term" value="P:rRNA methylation"/>
    <property type="evidence" value="ECO:0007669"/>
    <property type="project" value="TreeGrafter"/>
</dbReference>
<organism evidence="13 14">
    <name type="scientific">Photinus pyralis</name>
    <name type="common">Common eastern firefly</name>
    <name type="synonym">Lampyris pyralis</name>
    <dbReference type="NCBI Taxonomy" id="7054"/>
    <lineage>
        <taxon>Eukaryota</taxon>
        <taxon>Metazoa</taxon>
        <taxon>Ecdysozoa</taxon>
        <taxon>Arthropoda</taxon>
        <taxon>Hexapoda</taxon>
        <taxon>Insecta</taxon>
        <taxon>Pterygota</taxon>
        <taxon>Neoptera</taxon>
        <taxon>Endopterygota</taxon>
        <taxon>Coleoptera</taxon>
        <taxon>Polyphaga</taxon>
        <taxon>Elateriformia</taxon>
        <taxon>Elateroidea</taxon>
        <taxon>Lampyridae</taxon>
        <taxon>Lampyrinae</taxon>
        <taxon>Photinus</taxon>
    </lineage>
</organism>
<evidence type="ECO:0000259" key="12">
    <source>
        <dbReference type="PROSITE" id="PS51686"/>
    </source>
</evidence>
<evidence type="ECO:0000256" key="2">
    <source>
        <dbReference type="ARBA" id="ARBA00022552"/>
    </source>
</evidence>
<dbReference type="GO" id="GO:0005762">
    <property type="term" value="C:mitochondrial large ribosomal subunit"/>
    <property type="evidence" value="ECO:0007669"/>
    <property type="project" value="TreeGrafter"/>
</dbReference>
<keyword evidence="3 11" id="KW-0489">Methyltransferase</keyword>
<evidence type="ECO:0000256" key="7">
    <source>
        <dbReference type="ARBA" id="ARBA00022946"/>
    </source>
</evidence>
<evidence type="ECO:0000256" key="4">
    <source>
        <dbReference type="ARBA" id="ARBA00022679"/>
    </source>
</evidence>
<dbReference type="GO" id="GO:0003723">
    <property type="term" value="F:RNA binding"/>
    <property type="evidence" value="ECO:0007669"/>
    <property type="project" value="UniProtKB-UniRule"/>
</dbReference>
<dbReference type="EMBL" id="VVIM01000009">
    <property type="protein sequence ID" value="KAB0793046.1"/>
    <property type="molecule type" value="Genomic_DNA"/>
</dbReference>
<evidence type="ECO:0000313" key="13">
    <source>
        <dbReference type="EMBL" id="KAB0793046.1"/>
    </source>
</evidence>
<evidence type="ECO:0000256" key="6">
    <source>
        <dbReference type="ARBA" id="ARBA00022884"/>
    </source>
</evidence>
<comment type="catalytic activity">
    <reaction evidence="10">
        <text>a cytidine in rRNA + S-adenosyl-L-methionine = a 5-methylcytidine in rRNA + S-adenosyl-L-homocysteine + H(+)</text>
        <dbReference type="Rhea" id="RHEA:61484"/>
        <dbReference type="Rhea" id="RHEA-COMP:15836"/>
        <dbReference type="Rhea" id="RHEA-COMP:15837"/>
        <dbReference type="ChEBI" id="CHEBI:15378"/>
        <dbReference type="ChEBI" id="CHEBI:57856"/>
        <dbReference type="ChEBI" id="CHEBI:59789"/>
        <dbReference type="ChEBI" id="CHEBI:74483"/>
        <dbReference type="ChEBI" id="CHEBI:82748"/>
    </reaction>
</comment>